<feature type="compositionally biased region" description="Polar residues" evidence="3">
    <location>
        <begin position="407"/>
        <end position="419"/>
    </location>
</feature>
<dbReference type="Gene3D" id="1.10.287.130">
    <property type="match status" value="1"/>
</dbReference>
<evidence type="ECO:0000313" key="7">
    <source>
        <dbReference type="Proteomes" id="UP001153618"/>
    </source>
</evidence>
<dbReference type="GO" id="GO:0000155">
    <property type="term" value="F:phosphorelay sensor kinase activity"/>
    <property type="evidence" value="ECO:0007669"/>
    <property type="project" value="InterPro"/>
</dbReference>
<reference evidence="6" key="1">
    <citation type="submission" date="2021-07" db="EMBL/GenBank/DDBJ databases">
        <authorList>
            <person name="Branca A.L. A."/>
        </authorList>
    </citation>
    <scope>NUCLEOTIDE SEQUENCE</scope>
</reference>
<dbReference type="AlphaFoldDB" id="A0A9W4MVM8"/>
<dbReference type="CDD" id="cd17546">
    <property type="entry name" value="REC_hyHK_CKI1_RcsC-like"/>
    <property type="match status" value="1"/>
</dbReference>
<dbReference type="FunFam" id="3.30.450.40:FF:000083">
    <property type="entry name" value="Sensor histidine kinase/response regulator, putative (AFU_orthologue AFUA_4G00660)"/>
    <property type="match status" value="1"/>
</dbReference>
<accession>A0A9W4MVM8</accession>
<dbReference type="SUPFAM" id="SSF55781">
    <property type="entry name" value="GAF domain-like"/>
    <property type="match status" value="1"/>
</dbReference>
<dbReference type="PROSITE" id="PS50109">
    <property type="entry name" value="HIS_KIN"/>
    <property type="match status" value="1"/>
</dbReference>
<evidence type="ECO:0000259" key="4">
    <source>
        <dbReference type="PROSITE" id="PS50109"/>
    </source>
</evidence>
<dbReference type="PROSITE" id="PS50110">
    <property type="entry name" value="RESPONSE_REGULATORY"/>
    <property type="match status" value="1"/>
</dbReference>
<dbReference type="InterPro" id="IPR050956">
    <property type="entry name" value="2C_system_His_kinase"/>
</dbReference>
<feature type="compositionally biased region" description="Polar residues" evidence="3">
    <location>
        <begin position="1083"/>
        <end position="1097"/>
    </location>
</feature>
<feature type="compositionally biased region" description="Polar residues" evidence="3">
    <location>
        <begin position="318"/>
        <end position="330"/>
    </location>
</feature>
<dbReference type="SMART" id="SM00388">
    <property type="entry name" value="HisKA"/>
    <property type="match status" value="1"/>
</dbReference>
<dbReference type="CDD" id="cd00082">
    <property type="entry name" value="HisKA"/>
    <property type="match status" value="1"/>
</dbReference>
<dbReference type="Proteomes" id="UP001153618">
    <property type="component" value="Unassembled WGS sequence"/>
</dbReference>
<organism evidence="6 7">
    <name type="scientific">Penicillium olsonii</name>
    <dbReference type="NCBI Taxonomy" id="99116"/>
    <lineage>
        <taxon>Eukaryota</taxon>
        <taxon>Fungi</taxon>
        <taxon>Dikarya</taxon>
        <taxon>Ascomycota</taxon>
        <taxon>Pezizomycotina</taxon>
        <taxon>Eurotiomycetes</taxon>
        <taxon>Eurotiomycetidae</taxon>
        <taxon>Eurotiales</taxon>
        <taxon>Aspergillaceae</taxon>
        <taxon>Penicillium</taxon>
    </lineage>
</organism>
<dbReference type="InterPro" id="IPR036890">
    <property type="entry name" value="HATPase_C_sf"/>
</dbReference>
<keyword evidence="1 2" id="KW-0597">Phosphoprotein</keyword>
<feature type="modified residue" description="4-aspartylphosphate" evidence="2">
    <location>
        <position position="1198"/>
    </location>
</feature>
<dbReference type="SUPFAM" id="SSF47384">
    <property type="entry name" value="Homodimeric domain of signal transducing histidine kinase"/>
    <property type="match status" value="1"/>
</dbReference>
<name>A0A9W4MVM8_PENOL</name>
<dbReference type="OrthoDB" id="303614at2759"/>
<dbReference type="Pfam" id="PF00072">
    <property type="entry name" value="Response_reg"/>
    <property type="match status" value="1"/>
</dbReference>
<feature type="compositionally biased region" description="Basic and acidic residues" evidence="3">
    <location>
        <begin position="1030"/>
        <end position="1049"/>
    </location>
</feature>
<sequence>MGGFSLIFARGRSTGFFECSTRRISYQVWNTHLLILKCHLFKYLPPNSPKSQPEYVEVTSPVNFAARASKEPALTAFAQLGALRLGAQRVIISLFGRHEQHVLTEATRTISLQDNIHHTPDDQLWIGCCTLSYARRFCKAAMQPQTDAQSACDQVIVQQDLLQDDALKDHPDVKSFPNIRFVASSPIISPKGIVIGAYTVLDNKPREALDITSLEFLVDMSLTVMEYLDTSHSRSQHYRSERMMVSIGSFLEGKGSLRSSWLTDTEDAQTAGDENNEGHINRKQQDKQISERVAKSMASNGPKSHLPFHSYNLDRPQKQSSQTYGEQNQSSEILTASISELDAQSQASQAEPSVSDQSKQPSRKEEYALKVKEAFARGANLIRESIQVEAVIFFDANYRSQIPLEESPNSDSESSTVEGFSSGDEEARSREAARQRELSTAEQASAGGQTALDPCEIIAFATSSTSSKIFNYGEDGALSSDDASDSVFRKYLRRHKGRKYKRTERGVLRQDAETLLRLAPDSRSIIFSPQWDSNKGRWYSGSLTWTRAKHRVFTSDDELAFLLTFGHSLMAEVHRLHAQFTDQAKGDLLAGLSHELRSPLHGIFGTVELLNDTSIDTLQRGFVHTIASCAFTLLGSINQLLEYASINDIPTYNSIGPAGFGSKTDRPGVRSRSKPGNLELDSYVELDAAVEDAVETVVAGYAFFNITRSPLRGVAGLATQGAKAFDSHGGVKVILDIEPAPSWKFSTRPGAWHVILTNLLGNALKFTQQGHILVSLKSSSVRLGKDGAPKRSKIMISIKDTGCGIGPEYMKNDIFAAFEQEDSMSTGNGLGLNITRRIVSSLGGDIQLHSEPDVGTESVITVNLDHISELDTPEDVIVQSPIPATRALLSGKSIGLLGLGNSTFDMALCASLERLCQDWLGMAVRAVSPADSRFAHCDFYISTHEYLDMGNMEIKSIAPGEKQHFSSPVIIICPSPRIAHSMFVQARKRGDTEVLQFISQPCGPRKLAKALDISMKRQQQRSDLAQGKSENVDRSSRSRNRTDSDERNRYSLVHVPELGVGGQSGAEVTNNQSSIYSHGPETSFETNQSRENVNDINSSEYPSESPAEEPSEKQDQPQPEPEVIPSMAVLLVDDNEINLRMLVAFMKKVKCDYLQAHDGKEALELFKENAYRIKVILMGKSYQHRRSSGYVLLTSPTDISMPVMDGLESTRRIRDFEKSLKRENGVVIVALTGLAQSDVQRDAIRSGMDLFMTKPVRLDNLAPIINDALHTNQSIQ</sequence>
<dbReference type="SUPFAM" id="SSF52172">
    <property type="entry name" value="CheY-like"/>
    <property type="match status" value="1"/>
</dbReference>
<feature type="domain" description="Histidine kinase" evidence="4">
    <location>
        <begin position="591"/>
        <end position="866"/>
    </location>
</feature>
<feature type="compositionally biased region" description="Polar residues" evidence="3">
    <location>
        <begin position="1066"/>
        <end position="1076"/>
    </location>
</feature>
<dbReference type="InterPro" id="IPR036097">
    <property type="entry name" value="HisK_dim/P_sf"/>
</dbReference>
<feature type="compositionally biased region" description="Basic and acidic residues" evidence="3">
    <location>
        <begin position="276"/>
        <end position="294"/>
    </location>
</feature>
<dbReference type="Gene3D" id="3.40.50.2300">
    <property type="match status" value="1"/>
</dbReference>
<evidence type="ECO:0000256" key="1">
    <source>
        <dbReference type="ARBA" id="ARBA00022553"/>
    </source>
</evidence>
<dbReference type="SUPFAM" id="SSF55874">
    <property type="entry name" value="ATPase domain of HSP90 chaperone/DNA topoisomerase II/histidine kinase"/>
    <property type="match status" value="1"/>
</dbReference>
<feature type="region of interest" description="Disordered" evidence="3">
    <location>
        <begin position="1015"/>
        <end position="1120"/>
    </location>
</feature>
<dbReference type="InterPro" id="IPR001789">
    <property type="entry name" value="Sig_transdc_resp-reg_receiver"/>
</dbReference>
<dbReference type="InterPro" id="IPR003661">
    <property type="entry name" value="HisK_dim/P_dom"/>
</dbReference>
<evidence type="ECO:0000313" key="6">
    <source>
        <dbReference type="EMBL" id="CAG8113936.1"/>
    </source>
</evidence>
<dbReference type="InterPro" id="IPR004358">
    <property type="entry name" value="Sig_transdc_His_kin-like_C"/>
</dbReference>
<proteinExistence type="predicted"/>
<feature type="region of interest" description="Disordered" evidence="3">
    <location>
        <begin position="342"/>
        <end position="365"/>
    </location>
</feature>
<feature type="region of interest" description="Disordered" evidence="3">
    <location>
        <begin position="404"/>
        <end position="447"/>
    </location>
</feature>
<dbReference type="SMART" id="SM00448">
    <property type="entry name" value="REC"/>
    <property type="match status" value="1"/>
</dbReference>
<protein>
    <submittedName>
        <fullName evidence="6">Uncharacterized protein</fullName>
    </submittedName>
</protein>
<gene>
    <name evidence="6" type="ORF">POLS_LOCUS5036</name>
</gene>
<dbReference type="PANTHER" id="PTHR43719">
    <property type="entry name" value="TWO-COMPONENT HISTIDINE KINASE"/>
    <property type="match status" value="1"/>
</dbReference>
<feature type="domain" description="Response regulatory" evidence="5">
    <location>
        <begin position="1128"/>
        <end position="1269"/>
    </location>
</feature>
<keyword evidence="7" id="KW-1185">Reference proteome</keyword>
<dbReference type="InterPro" id="IPR003594">
    <property type="entry name" value="HATPase_dom"/>
</dbReference>
<dbReference type="PANTHER" id="PTHR43719:SF69">
    <property type="entry name" value="HISTIDINE KINASE G7"/>
    <property type="match status" value="1"/>
</dbReference>
<comment type="caution">
    <text evidence="6">The sequence shown here is derived from an EMBL/GenBank/DDBJ whole genome shotgun (WGS) entry which is preliminary data.</text>
</comment>
<feature type="compositionally biased region" description="Polar residues" evidence="3">
    <location>
        <begin position="342"/>
        <end position="360"/>
    </location>
</feature>
<dbReference type="Pfam" id="PF02518">
    <property type="entry name" value="HATPase_c"/>
    <property type="match status" value="1"/>
</dbReference>
<dbReference type="Gene3D" id="3.30.565.10">
    <property type="entry name" value="Histidine kinase-like ATPase, C-terminal domain"/>
    <property type="match status" value="1"/>
</dbReference>
<dbReference type="PRINTS" id="PR00344">
    <property type="entry name" value="BCTRLSENSOR"/>
</dbReference>
<feature type="compositionally biased region" description="Basic and acidic residues" evidence="3">
    <location>
        <begin position="425"/>
        <end position="439"/>
    </location>
</feature>
<evidence type="ECO:0000259" key="5">
    <source>
        <dbReference type="PROSITE" id="PS50110"/>
    </source>
</evidence>
<dbReference type="Pfam" id="PF00512">
    <property type="entry name" value="HisKA"/>
    <property type="match status" value="1"/>
</dbReference>
<dbReference type="InterPro" id="IPR011006">
    <property type="entry name" value="CheY-like_superfamily"/>
</dbReference>
<dbReference type="InterPro" id="IPR005467">
    <property type="entry name" value="His_kinase_dom"/>
</dbReference>
<feature type="region of interest" description="Disordered" evidence="3">
    <location>
        <begin position="267"/>
        <end position="330"/>
    </location>
</feature>
<dbReference type="EMBL" id="CAJVOS010000026">
    <property type="protein sequence ID" value="CAG8113936.1"/>
    <property type="molecule type" value="Genomic_DNA"/>
</dbReference>
<evidence type="ECO:0000256" key="3">
    <source>
        <dbReference type="SAM" id="MobiDB-lite"/>
    </source>
</evidence>
<dbReference type="SMART" id="SM00387">
    <property type="entry name" value="HATPase_c"/>
    <property type="match status" value="1"/>
</dbReference>
<evidence type="ECO:0000256" key="2">
    <source>
        <dbReference type="PROSITE-ProRule" id="PRU00169"/>
    </source>
</evidence>